<dbReference type="Pfam" id="PF01451">
    <property type="entry name" value="LMWPc"/>
    <property type="match status" value="1"/>
</dbReference>
<dbReference type="Proteomes" id="UP000249467">
    <property type="component" value="Unassembled WGS sequence"/>
</dbReference>
<comment type="caution">
    <text evidence="3">The sequence shown here is derived from an EMBL/GenBank/DDBJ whole genome shotgun (WGS) entry which is preliminary data.</text>
</comment>
<dbReference type="AlphaFoldDB" id="A0A2W4VV79"/>
<dbReference type="InterPro" id="IPR023485">
    <property type="entry name" value="Ptyr_pPase"/>
</dbReference>
<evidence type="ECO:0000313" key="3">
    <source>
        <dbReference type="EMBL" id="PZO36753.1"/>
    </source>
</evidence>
<dbReference type="PANTHER" id="PTHR43428:SF1">
    <property type="entry name" value="ARSENATE REDUCTASE"/>
    <property type="match status" value="1"/>
</dbReference>
<dbReference type="GO" id="GO:0046685">
    <property type="term" value="P:response to arsenic-containing substance"/>
    <property type="evidence" value="ECO:0007669"/>
    <property type="project" value="UniProtKB-KW"/>
</dbReference>
<proteinExistence type="predicted"/>
<gene>
    <name evidence="3" type="ORF">DCF19_20455</name>
</gene>
<dbReference type="InterPro" id="IPR036196">
    <property type="entry name" value="Ptyr_pPase_sf"/>
</dbReference>
<protein>
    <submittedName>
        <fullName evidence="3">ArsC family transcriptional regulator</fullName>
    </submittedName>
</protein>
<feature type="domain" description="Phosphotyrosine protein phosphatase I" evidence="2">
    <location>
        <begin position="8"/>
        <end position="134"/>
    </location>
</feature>
<reference evidence="3 4" key="2">
    <citation type="submission" date="2018-06" db="EMBL/GenBank/DDBJ databases">
        <title>Metagenomic assembly of (sub)arctic Cyanobacteria and their associated microbiome from non-axenic cultures.</title>
        <authorList>
            <person name="Baurain D."/>
        </authorList>
    </citation>
    <scope>NUCLEOTIDE SEQUENCE [LARGE SCALE GENOMIC DNA]</scope>
    <source>
        <strain evidence="3">ULC066bin1</strain>
    </source>
</reference>
<reference evidence="3 4" key="1">
    <citation type="submission" date="2018-04" db="EMBL/GenBank/DDBJ databases">
        <authorList>
            <person name="Go L.Y."/>
            <person name="Mitchell J.A."/>
        </authorList>
    </citation>
    <scope>NUCLEOTIDE SEQUENCE [LARGE SCALE GENOMIC DNA]</scope>
    <source>
        <strain evidence="3">ULC066bin1</strain>
    </source>
</reference>
<organism evidence="3 4">
    <name type="scientific">Pseudanabaena frigida</name>
    <dbReference type="NCBI Taxonomy" id="945775"/>
    <lineage>
        <taxon>Bacteria</taxon>
        <taxon>Bacillati</taxon>
        <taxon>Cyanobacteriota</taxon>
        <taxon>Cyanophyceae</taxon>
        <taxon>Pseudanabaenales</taxon>
        <taxon>Pseudanabaenaceae</taxon>
        <taxon>Pseudanabaena</taxon>
    </lineage>
</organism>
<sequence length="137" mass="15827">MERISVMKNVMFVCLDSTCSIVAEAWMRYIAKGAISVTSSGLSVGQVSPKFVQAMDEVDLNIRGMKTKLISDYNPKDFDAVISLCNSNMRLSEDWMLRRVFDEWVLPQIQDESLESYRQIRDDIRDKIDILLMRYST</sequence>
<dbReference type="SUPFAM" id="SSF52788">
    <property type="entry name" value="Phosphotyrosine protein phosphatases I"/>
    <property type="match status" value="1"/>
</dbReference>
<evidence type="ECO:0000313" key="4">
    <source>
        <dbReference type="Proteomes" id="UP000249467"/>
    </source>
</evidence>
<dbReference type="SMART" id="SM00226">
    <property type="entry name" value="LMWPc"/>
    <property type="match status" value="1"/>
</dbReference>
<evidence type="ECO:0000256" key="1">
    <source>
        <dbReference type="ARBA" id="ARBA00022849"/>
    </source>
</evidence>
<name>A0A2W4VV79_9CYAN</name>
<dbReference type="EMBL" id="QBML01000037">
    <property type="protein sequence ID" value="PZO36753.1"/>
    <property type="molecule type" value="Genomic_DNA"/>
</dbReference>
<dbReference type="Gene3D" id="3.40.50.2300">
    <property type="match status" value="1"/>
</dbReference>
<keyword evidence="1" id="KW-0059">Arsenical resistance</keyword>
<evidence type="ECO:0000259" key="2">
    <source>
        <dbReference type="SMART" id="SM00226"/>
    </source>
</evidence>
<dbReference type="PANTHER" id="PTHR43428">
    <property type="entry name" value="ARSENATE REDUCTASE"/>
    <property type="match status" value="1"/>
</dbReference>
<accession>A0A2W4VV79</accession>